<evidence type="ECO:0000256" key="1">
    <source>
        <dbReference type="ARBA" id="ARBA00010638"/>
    </source>
</evidence>
<keyword evidence="6" id="KW-0436">Ligase</keyword>
<dbReference type="NCBIfam" id="TIGR02727">
    <property type="entry name" value="MTHFS_bact"/>
    <property type="match status" value="1"/>
</dbReference>
<dbReference type="EMBL" id="CP038231">
    <property type="protein sequence ID" value="QDH13057.1"/>
    <property type="molecule type" value="Genomic_DNA"/>
</dbReference>
<dbReference type="Gene3D" id="3.40.50.10420">
    <property type="entry name" value="NagB/RpiA/CoA transferase-like"/>
    <property type="match status" value="1"/>
</dbReference>
<keyword evidence="2 4" id="KW-0547">Nucleotide-binding</keyword>
<dbReference type="GO" id="GO:0009396">
    <property type="term" value="P:folic acid-containing compound biosynthetic process"/>
    <property type="evidence" value="ECO:0007669"/>
    <property type="project" value="TreeGrafter"/>
</dbReference>
<feature type="binding site" evidence="4">
    <location>
        <begin position="162"/>
        <end position="170"/>
    </location>
    <ligand>
        <name>ATP</name>
        <dbReference type="ChEBI" id="CHEBI:30616"/>
    </ligand>
</feature>
<dbReference type="OrthoDB" id="9801938at2"/>
<dbReference type="Proteomes" id="UP000318709">
    <property type="component" value="Chromosome"/>
</dbReference>
<dbReference type="GO" id="GO:0030272">
    <property type="term" value="F:5-formyltetrahydrofolate cyclo-ligase activity"/>
    <property type="evidence" value="ECO:0007669"/>
    <property type="project" value="UniProtKB-EC"/>
</dbReference>
<dbReference type="GO" id="GO:0005524">
    <property type="term" value="F:ATP binding"/>
    <property type="evidence" value="ECO:0007669"/>
    <property type="project" value="UniProtKB-KW"/>
</dbReference>
<dbReference type="GO" id="GO:0046872">
    <property type="term" value="F:metal ion binding"/>
    <property type="evidence" value="ECO:0007669"/>
    <property type="project" value="UniProtKB-KW"/>
</dbReference>
<sequence length="224" mass="24375">MMSSPPPIAIMRAQPHLLGGKVPPHAVEGEKRRLRALCGKARTVPLPSQNNALCDRLAQHLWMHGRQHRHDKGRALVVGAVWPLPGEVDLRPLCRRLAGYGRLFNVALAETTPAGTALRFRRWQPGSAMVQGRYGTCHPKGIVQRPDVLLVPLVAWDEHGGRLGYGGGYYDRTLAGLFPPGQPVQALGFALESQKVPHVPMGPHDVSLPFIATEMALHATAAAF</sequence>
<dbReference type="EC" id="6.3.3.2" evidence="5"/>
<evidence type="ECO:0000256" key="5">
    <source>
        <dbReference type="RuleBase" id="RU361279"/>
    </source>
</evidence>
<dbReference type="AlphaFoldDB" id="A0A4Y6U9C2"/>
<dbReference type="GO" id="GO:0035999">
    <property type="term" value="P:tetrahydrofolate interconversion"/>
    <property type="evidence" value="ECO:0007669"/>
    <property type="project" value="TreeGrafter"/>
</dbReference>
<comment type="catalytic activity">
    <reaction evidence="5">
        <text>(6S)-5-formyl-5,6,7,8-tetrahydrofolate + ATP = (6R)-5,10-methenyltetrahydrofolate + ADP + phosphate</text>
        <dbReference type="Rhea" id="RHEA:10488"/>
        <dbReference type="ChEBI" id="CHEBI:30616"/>
        <dbReference type="ChEBI" id="CHEBI:43474"/>
        <dbReference type="ChEBI" id="CHEBI:57455"/>
        <dbReference type="ChEBI" id="CHEBI:57457"/>
        <dbReference type="ChEBI" id="CHEBI:456216"/>
        <dbReference type="EC" id="6.3.3.2"/>
    </reaction>
</comment>
<reference evidence="6 7" key="1">
    <citation type="submission" date="2019-03" db="EMBL/GenBank/DDBJ databases">
        <title>The complete genome sequence of Swingsia_sp. F3b2 LMG30590(T).</title>
        <authorList>
            <person name="Chua K.-O."/>
            <person name="Chan K.-G."/>
            <person name="See-Too W.-S."/>
        </authorList>
    </citation>
    <scope>NUCLEOTIDE SEQUENCE [LARGE SCALE GENOMIC DNA]</scope>
    <source>
        <strain evidence="6 7">F3b2</strain>
    </source>
</reference>
<evidence type="ECO:0000313" key="6">
    <source>
        <dbReference type="EMBL" id="QDH13057.1"/>
    </source>
</evidence>
<accession>A0A4Y6U9C2</accession>
<dbReference type="InterPro" id="IPR037171">
    <property type="entry name" value="NagB/RpiA_transferase-like"/>
</dbReference>
<evidence type="ECO:0000313" key="7">
    <source>
        <dbReference type="Proteomes" id="UP000318709"/>
    </source>
</evidence>
<dbReference type="KEGG" id="swf:E3E12_01305"/>
<dbReference type="Pfam" id="PF01812">
    <property type="entry name" value="5-FTHF_cyc-lig"/>
    <property type="match status" value="1"/>
</dbReference>
<dbReference type="InterPro" id="IPR024185">
    <property type="entry name" value="FTHF_cligase-like_sf"/>
</dbReference>
<evidence type="ECO:0000256" key="3">
    <source>
        <dbReference type="ARBA" id="ARBA00022840"/>
    </source>
</evidence>
<gene>
    <name evidence="6" type="ORF">E3E12_01305</name>
</gene>
<feature type="binding site" evidence="4">
    <location>
        <position position="87"/>
    </location>
    <ligand>
        <name>substrate</name>
    </ligand>
</feature>
<feature type="binding site" evidence="4">
    <location>
        <begin position="31"/>
        <end position="35"/>
    </location>
    <ligand>
        <name>ATP</name>
        <dbReference type="ChEBI" id="CHEBI:30616"/>
    </ligand>
</feature>
<keyword evidence="7" id="KW-1185">Reference proteome</keyword>
<dbReference type="PANTHER" id="PTHR23407:SF1">
    <property type="entry name" value="5-FORMYLTETRAHYDROFOLATE CYCLO-LIGASE"/>
    <property type="match status" value="1"/>
</dbReference>
<dbReference type="PIRSF" id="PIRSF006806">
    <property type="entry name" value="FTHF_cligase"/>
    <property type="match status" value="1"/>
</dbReference>
<comment type="cofactor">
    <cofactor evidence="5">
        <name>Mg(2+)</name>
        <dbReference type="ChEBI" id="CHEBI:18420"/>
    </cofactor>
</comment>
<protein>
    <recommendedName>
        <fullName evidence="5">5-formyltetrahydrofolate cyclo-ligase</fullName>
        <ecNumber evidence="5">6.3.3.2</ecNumber>
    </recommendedName>
</protein>
<comment type="similarity">
    <text evidence="1 5">Belongs to the 5-formyltetrahydrofolate cyclo-ligase family.</text>
</comment>
<name>A0A4Y6U9C2_9PROT</name>
<keyword evidence="3 4" id="KW-0067">ATP-binding</keyword>
<keyword evidence="5" id="KW-0460">Magnesium</keyword>
<evidence type="ECO:0000256" key="4">
    <source>
        <dbReference type="PIRSR" id="PIRSR006806-1"/>
    </source>
</evidence>
<evidence type="ECO:0000256" key="2">
    <source>
        <dbReference type="ARBA" id="ARBA00022741"/>
    </source>
</evidence>
<proteinExistence type="inferred from homology"/>
<dbReference type="InterPro" id="IPR002698">
    <property type="entry name" value="FTHF_cligase"/>
</dbReference>
<organism evidence="6 7">
    <name type="scientific">Formicincola oecophyllae</name>
    <dbReference type="NCBI Taxonomy" id="2558361"/>
    <lineage>
        <taxon>Bacteria</taxon>
        <taxon>Pseudomonadati</taxon>
        <taxon>Pseudomonadota</taxon>
        <taxon>Alphaproteobacteria</taxon>
        <taxon>Acetobacterales</taxon>
        <taxon>Acetobacteraceae</taxon>
        <taxon>Formicincola</taxon>
    </lineage>
</organism>
<dbReference type="SUPFAM" id="SSF100950">
    <property type="entry name" value="NagB/RpiA/CoA transferase-like"/>
    <property type="match status" value="1"/>
</dbReference>
<dbReference type="PANTHER" id="PTHR23407">
    <property type="entry name" value="ATPASE INHIBITOR/5-FORMYLTETRAHYDROFOLATE CYCLO-LIGASE"/>
    <property type="match status" value="1"/>
</dbReference>
<keyword evidence="5" id="KW-0479">Metal-binding</keyword>